<reference evidence="2 3" key="1">
    <citation type="submission" date="2018-05" db="EMBL/GenBank/DDBJ databases">
        <title>Genomic Encyclopedia of Archaeal and Bacterial Type Strains, Phase II (KMG-II): from individual species to whole genera.</title>
        <authorList>
            <person name="Goeker M."/>
        </authorList>
    </citation>
    <scope>NUCLEOTIDE SEQUENCE [LARGE SCALE GENOMIC DNA]</scope>
    <source>
        <strain evidence="2 3">DSM 19975</strain>
    </source>
</reference>
<evidence type="ECO:0000256" key="1">
    <source>
        <dbReference type="SAM" id="SignalP"/>
    </source>
</evidence>
<proteinExistence type="predicted"/>
<feature type="signal peptide" evidence="1">
    <location>
        <begin position="1"/>
        <end position="25"/>
    </location>
</feature>
<protein>
    <recommendedName>
        <fullName evidence="4">RxLR effector protein</fullName>
    </recommendedName>
</protein>
<dbReference type="Proteomes" id="UP000245678">
    <property type="component" value="Unassembled WGS sequence"/>
</dbReference>
<name>A0A316HFD7_9SPHI</name>
<evidence type="ECO:0000313" key="2">
    <source>
        <dbReference type="EMBL" id="PWK78761.1"/>
    </source>
</evidence>
<dbReference type="RefSeq" id="WP_109607049.1">
    <property type="nucleotide sequence ID" value="NZ_QGHA01000002.1"/>
</dbReference>
<comment type="caution">
    <text evidence="2">The sequence shown here is derived from an EMBL/GenBank/DDBJ whole genome shotgun (WGS) entry which is preliminary data.</text>
</comment>
<dbReference type="AlphaFoldDB" id="A0A316HFD7"/>
<organism evidence="2 3">
    <name type="scientific">Mucilaginibacter oryzae</name>
    <dbReference type="NCBI Taxonomy" id="468058"/>
    <lineage>
        <taxon>Bacteria</taxon>
        <taxon>Pseudomonadati</taxon>
        <taxon>Bacteroidota</taxon>
        <taxon>Sphingobacteriia</taxon>
        <taxon>Sphingobacteriales</taxon>
        <taxon>Sphingobacteriaceae</taxon>
        <taxon>Mucilaginibacter</taxon>
    </lineage>
</organism>
<dbReference type="PROSITE" id="PS51257">
    <property type="entry name" value="PROKAR_LIPOPROTEIN"/>
    <property type="match status" value="1"/>
</dbReference>
<keyword evidence="3" id="KW-1185">Reference proteome</keyword>
<sequence length="103" mass="11610">MKLFYHFLVLVAASLVMVACASMFASTPEEISGQSTQTGGNNLNNRTVIPAVSNTQLIFSDLDHYDFSNRYDRESRNTESGKNKLHENLRTAADYTRFSIKNK</sequence>
<feature type="chain" id="PRO_5016326668" description="RxLR effector protein" evidence="1">
    <location>
        <begin position="26"/>
        <end position="103"/>
    </location>
</feature>
<evidence type="ECO:0000313" key="3">
    <source>
        <dbReference type="Proteomes" id="UP000245678"/>
    </source>
</evidence>
<evidence type="ECO:0008006" key="4">
    <source>
        <dbReference type="Google" id="ProtNLM"/>
    </source>
</evidence>
<dbReference type="EMBL" id="QGHA01000002">
    <property type="protein sequence ID" value="PWK78761.1"/>
    <property type="molecule type" value="Genomic_DNA"/>
</dbReference>
<keyword evidence="1" id="KW-0732">Signal</keyword>
<accession>A0A316HFD7</accession>
<gene>
    <name evidence="2" type="ORF">LX99_01213</name>
</gene>